<dbReference type="EMBL" id="JELY01001860">
    <property type="protein sequence ID" value="KYF54383.1"/>
    <property type="molecule type" value="Genomic_DNA"/>
</dbReference>
<gene>
    <name evidence="1" type="ORF">BE08_10205</name>
</gene>
<proteinExistence type="predicted"/>
<comment type="caution">
    <text evidence="1">The sequence shown here is derived from an EMBL/GenBank/DDBJ whole genome shotgun (WGS) entry which is preliminary data.</text>
</comment>
<organism evidence="1 2">
    <name type="scientific">Sorangium cellulosum</name>
    <name type="common">Polyangium cellulosum</name>
    <dbReference type="NCBI Taxonomy" id="56"/>
    <lineage>
        <taxon>Bacteria</taxon>
        <taxon>Pseudomonadati</taxon>
        <taxon>Myxococcota</taxon>
        <taxon>Polyangia</taxon>
        <taxon>Polyangiales</taxon>
        <taxon>Polyangiaceae</taxon>
        <taxon>Sorangium</taxon>
    </lineage>
</organism>
<dbReference type="Proteomes" id="UP000075420">
    <property type="component" value="Unassembled WGS sequence"/>
</dbReference>
<protein>
    <submittedName>
        <fullName evidence="1">Uncharacterized protein</fullName>
    </submittedName>
</protein>
<dbReference type="AlphaFoldDB" id="A0A150PFC0"/>
<accession>A0A150PFC0</accession>
<evidence type="ECO:0000313" key="2">
    <source>
        <dbReference type="Proteomes" id="UP000075420"/>
    </source>
</evidence>
<name>A0A150PFC0_SORCE</name>
<evidence type="ECO:0000313" key="1">
    <source>
        <dbReference type="EMBL" id="KYF54383.1"/>
    </source>
</evidence>
<reference evidence="1 2" key="1">
    <citation type="submission" date="2014-02" db="EMBL/GenBank/DDBJ databases">
        <title>The small core and large imbalanced accessory genome model reveals a collaborative survival strategy of Sorangium cellulosum strains in nature.</title>
        <authorList>
            <person name="Han K."/>
            <person name="Peng R."/>
            <person name="Blom J."/>
            <person name="Li Y.-Z."/>
        </authorList>
    </citation>
    <scope>NUCLEOTIDE SEQUENCE [LARGE SCALE GENOMIC DNA]</scope>
    <source>
        <strain evidence="1 2">So0157-25</strain>
    </source>
</reference>
<sequence>MGVSSGKEGGGAAESLAGVLSARARAWLGQRGAARDPGRATAPVALRDQLARLGLTEVEAMLRFEEAFGGLCVPSMEGEALWFGIGLQIERGVRTRKGRAPMGDFPHGTYWMDARGRVVIDDGVVEPFVLAEDARRLFERFAIGQEYPVCAFDWPGRMAVEMTVDVSTELAAAIGAERVDELSDAYQAVFQRGDLAIWSPPAFAEMSAAPCTAVASDIASVCALVAAVRDGFPDVGLSVRVGGVHGGERSSAPAPEMPAGVPYERWDDGEPTGAIALSDDGGIVQWIASGDEVVVEQISQDGLRRVRFRRAGA</sequence>